<protein>
    <recommendedName>
        <fullName evidence="3">RCK C-terminal domain-containing protein</fullName>
    </recommendedName>
</protein>
<sequence length="101" mass="11019">MISSAQQKNAFMPLGLISVKIWGNSCHCGKALTSLSLPNECVIIGLVRDTQVILVNAEPIICDGDYILAVALNPALVPMLKLALNKRYSSHCFPQDYFPKS</sequence>
<gene>
    <name evidence="1" type="ORF">PCC6912_62730</name>
</gene>
<evidence type="ECO:0000313" key="2">
    <source>
        <dbReference type="Proteomes" id="UP000268857"/>
    </source>
</evidence>
<dbReference type="AlphaFoldDB" id="A0A433MWS2"/>
<proteinExistence type="predicted"/>
<keyword evidence="2" id="KW-1185">Reference proteome</keyword>
<dbReference type="EMBL" id="RSCJ01000048">
    <property type="protein sequence ID" value="RUR72462.1"/>
    <property type="molecule type" value="Genomic_DNA"/>
</dbReference>
<dbReference type="Proteomes" id="UP000268857">
    <property type="component" value="Unassembled WGS sequence"/>
</dbReference>
<dbReference type="SUPFAM" id="SSF116726">
    <property type="entry name" value="TrkA C-terminal domain-like"/>
    <property type="match status" value="1"/>
</dbReference>
<name>A0A433MWS2_CHLFR</name>
<comment type="caution">
    <text evidence="1">The sequence shown here is derived from an EMBL/GenBank/DDBJ whole genome shotgun (WGS) entry which is preliminary data.</text>
</comment>
<dbReference type="InterPro" id="IPR036721">
    <property type="entry name" value="RCK_C_sf"/>
</dbReference>
<organism evidence="1 2">
    <name type="scientific">Chlorogloeopsis fritschii PCC 6912</name>
    <dbReference type="NCBI Taxonomy" id="211165"/>
    <lineage>
        <taxon>Bacteria</taxon>
        <taxon>Bacillati</taxon>
        <taxon>Cyanobacteriota</taxon>
        <taxon>Cyanophyceae</taxon>
        <taxon>Nostocales</taxon>
        <taxon>Chlorogloeopsidaceae</taxon>
        <taxon>Chlorogloeopsis</taxon>
    </lineage>
</organism>
<dbReference type="GO" id="GO:0006813">
    <property type="term" value="P:potassium ion transport"/>
    <property type="evidence" value="ECO:0007669"/>
    <property type="project" value="InterPro"/>
</dbReference>
<dbReference type="Gene3D" id="3.30.70.1450">
    <property type="entry name" value="Regulator of K+ conductance, C-terminal domain"/>
    <property type="match status" value="1"/>
</dbReference>
<accession>A0A433MWS2</accession>
<dbReference type="STRING" id="211165.GCA_000317285_00402"/>
<dbReference type="RefSeq" id="WP_235082865.1">
    <property type="nucleotide sequence ID" value="NZ_AJLN01000035.1"/>
</dbReference>
<evidence type="ECO:0008006" key="3">
    <source>
        <dbReference type="Google" id="ProtNLM"/>
    </source>
</evidence>
<evidence type="ECO:0000313" key="1">
    <source>
        <dbReference type="EMBL" id="RUR72462.1"/>
    </source>
</evidence>
<reference evidence="1 2" key="1">
    <citation type="journal article" date="2019" name="Genome Biol. Evol.">
        <title>Day and night: Metabolic profiles and evolutionary relationships of six axenic non-marine cyanobacteria.</title>
        <authorList>
            <person name="Will S.E."/>
            <person name="Henke P."/>
            <person name="Boedeker C."/>
            <person name="Huang S."/>
            <person name="Brinkmann H."/>
            <person name="Rohde M."/>
            <person name="Jarek M."/>
            <person name="Friedl T."/>
            <person name="Seufert S."/>
            <person name="Schumacher M."/>
            <person name="Overmann J."/>
            <person name="Neumann-Schaal M."/>
            <person name="Petersen J."/>
        </authorList>
    </citation>
    <scope>NUCLEOTIDE SEQUENCE [LARGE SCALE GENOMIC DNA]</scope>
    <source>
        <strain evidence="1 2">PCC 6912</strain>
    </source>
</reference>